<keyword evidence="4" id="KW-1185">Reference proteome</keyword>
<comment type="caution">
    <text evidence="3">The sequence shown here is derived from an EMBL/GenBank/DDBJ whole genome shotgun (WGS) entry which is preliminary data.</text>
</comment>
<feature type="compositionally biased region" description="Basic and acidic residues" evidence="1">
    <location>
        <begin position="167"/>
        <end position="177"/>
    </location>
</feature>
<feature type="compositionally biased region" description="Basic and acidic residues" evidence="1">
    <location>
        <begin position="279"/>
        <end position="311"/>
    </location>
</feature>
<evidence type="ECO:0000256" key="1">
    <source>
        <dbReference type="SAM" id="MobiDB-lite"/>
    </source>
</evidence>
<evidence type="ECO:0000313" key="4">
    <source>
        <dbReference type="Proteomes" id="UP000605846"/>
    </source>
</evidence>
<dbReference type="EMBL" id="JABAYA010000134">
    <property type="protein sequence ID" value="KAF7723969.1"/>
    <property type="molecule type" value="Genomic_DNA"/>
</dbReference>
<feature type="region of interest" description="Disordered" evidence="1">
    <location>
        <begin position="163"/>
        <end position="188"/>
    </location>
</feature>
<sequence>MGAQVVDYRVSTIVVLCKDCGQDVGLYPARHKCQEVSRPPLPTLPAQYLDESRRPNPLLNPHATSSSSSSSNTHYGQPPPSPGNTDSKWARFGRSNTQDEDEEEESTYLNKFAENLEEPEPAGKKLWGKVRQNEKWKMLNEKHDKAKGNGKLWEKLLNATQTVADKIPTRDDDRGPESDGSDWEGESHVSRILREHYEKKRQQLPHWLRDVRTVPEPKPEVEEVKKVNRNSTGRRRLWDAQPELSQRERERLELRQAGVSKQEEPQQRQQQPQHSGYAYKEERANEEDRYGRYRNAEPNHREWSARQDDYYHTSPPRSPYGYAGEKESYYRADRPSPGHYPDNNRNYHATASSYYTYNEEDAYRDARYMRRPSENIPRRPSRQEPARYF</sequence>
<organism evidence="3 4">
    <name type="scientific">Apophysomyces ossiformis</name>
    <dbReference type="NCBI Taxonomy" id="679940"/>
    <lineage>
        <taxon>Eukaryota</taxon>
        <taxon>Fungi</taxon>
        <taxon>Fungi incertae sedis</taxon>
        <taxon>Mucoromycota</taxon>
        <taxon>Mucoromycotina</taxon>
        <taxon>Mucoromycetes</taxon>
        <taxon>Mucorales</taxon>
        <taxon>Mucorineae</taxon>
        <taxon>Mucoraceae</taxon>
        <taxon>Apophysomyces</taxon>
    </lineage>
</organism>
<feature type="compositionally biased region" description="Basic and acidic residues" evidence="1">
    <location>
        <begin position="324"/>
        <end position="336"/>
    </location>
</feature>
<dbReference type="InterPro" id="IPR028095">
    <property type="entry name" value="Mso1_N_dom"/>
</dbReference>
<accession>A0A8H7EN63</accession>
<gene>
    <name evidence="3" type="ORF">EC973_001485</name>
</gene>
<dbReference type="OrthoDB" id="2683368at2759"/>
<feature type="region of interest" description="Disordered" evidence="1">
    <location>
        <begin position="365"/>
        <end position="389"/>
    </location>
</feature>
<protein>
    <recommendedName>
        <fullName evidence="2">Mso1 N-terminal domain-containing protein</fullName>
    </recommendedName>
</protein>
<reference evidence="3" key="1">
    <citation type="submission" date="2020-01" db="EMBL/GenBank/DDBJ databases">
        <title>Genome Sequencing of Three Apophysomyces-Like Fungal Strains Confirms a Novel Fungal Genus in the Mucoromycota with divergent Burkholderia-like Endosymbiotic Bacteria.</title>
        <authorList>
            <person name="Stajich J.E."/>
            <person name="Macias A.M."/>
            <person name="Carter-House D."/>
            <person name="Lovett B."/>
            <person name="Kasson L.R."/>
            <person name="Berry K."/>
            <person name="Grigoriev I."/>
            <person name="Chang Y."/>
            <person name="Spatafora J."/>
            <person name="Kasson M.T."/>
        </authorList>
    </citation>
    <scope>NUCLEOTIDE SEQUENCE</scope>
    <source>
        <strain evidence="3">NRRL A-21654</strain>
    </source>
</reference>
<feature type="compositionally biased region" description="Basic and acidic residues" evidence="1">
    <location>
        <begin position="245"/>
        <end position="254"/>
    </location>
</feature>
<evidence type="ECO:0000313" key="3">
    <source>
        <dbReference type="EMBL" id="KAF7723969.1"/>
    </source>
</evidence>
<name>A0A8H7EN63_9FUNG</name>
<feature type="compositionally biased region" description="Basic and acidic residues" evidence="1">
    <location>
        <begin position="210"/>
        <end position="226"/>
    </location>
</feature>
<proteinExistence type="predicted"/>
<evidence type="ECO:0000259" key="2">
    <source>
        <dbReference type="Pfam" id="PF14475"/>
    </source>
</evidence>
<feature type="region of interest" description="Disordered" evidence="1">
    <location>
        <begin position="210"/>
        <end position="347"/>
    </location>
</feature>
<feature type="domain" description="Mso1 N-terminal" evidence="2">
    <location>
        <begin position="176"/>
        <end position="208"/>
    </location>
</feature>
<dbReference type="AlphaFoldDB" id="A0A8H7EN63"/>
<dbReference type="Pfam" id="PF14475">
    <property type="entry name" value="Mso1_Sec1_bdg"/>
    <property type="match status" value="1"/>
</dbReference>
<dbReference type="Proteomes" id="UP000605846">
    <property type="component" value="Unassembled WGS sequence"/>
</dbReference>
<feature type="region of interest" description="Disordered" evidence="1">
    <location>
        <begin position="36"/>
        <end position="107"/>
    </location>
</feature>